<evidence type="ECO:0000256" key="11">
    <source>
        <dbReference type="PROSITE-ProRule" id="PRU00042"/>
    </source>
</evidence>
<dbReference type="InterPro" id="IPR013087">
    <property type="entry name" value="Znf_C2H2_type"/>
</dbReference>
<comment type="similarity">
    <text evidence="2">Belongs to the krueppel C2H2-type zinc-finger protein family.</text>
</comment>
<dbReference type="SUPFAM" id="SSF57667">
    <property type="entry name" value="beta-beta-alpha zinc fingers"/>
    <property type="match status" value="2"/>
</dbReference>
<evidence type="ECO:0000256" key="7">
    <source>
        <dbReference type="ARBA" id="ARBA00023015"/>
    </source>
</evidence>
<evidence type="ECO:0000259" key="13">
    <source>
        <dbReference type="PROSITE" id="PS50157"/>
    </source>
</evidence>
<sequence>MEVSHRQLSTGEQSGGQEPLYEPQHESCLNNPKATTARSQHEHGPPHSRQTKRLRNERKRLRLQKRNVQEADSLKGSKSEWASRSSEDMDVSDKCPGTSTSFVSMQSSAEGRESTPKQKRERKPQKPGKYVCTYCGRACAKPSVLQKHIRSHTGERPYPCAPCGFSFKTKSNLYKHRKSHTHKVKAGMALGRQGAGTSCHDEPATESDEDTSQLSSSLTLKNQEMIISPRNSRTEISPEGQSQGLEYSHAVKKRLAMRLSKGRRAPVSSSDETSSSFGLGSKGSTESGYFSRSESTEVTQDSLPNTSGKSYAEVILGKFGRLGHLQRTVRQQDEQSAEQEGRSIPFSVPKKQVIDHITKLITINEAVVDTSKIDSVKPRRFSLSRRSSTESSLSKDTILRRAKEIDLSSKSSGSITLGVPCEKFQQHSTSVSQPSDLSAGPLLRSQSLPSDASIESAAASQNFRHSQSFDEQPAQSRRHGMLKRQPAIELPIGAEISPEEQPCSSSPFHTSVSMVADCKPKHLEPFECEACGLACNNWEKYKTHKHHQCPAQPPHQLEIPACQAEEHGTIHKTRVGGLAVRKRRKEESLELDDPALPVAALSSTFTPSQGYTATCVKPTIKSVLSLQAHEKNTLKGVSVIQHTSLFNKQESSSHISVKEQTSKPNFRKLVRQHNVQIPEIRVTEETNTNITVPLPPDVSETKEPKKVEDFQWPQRSPTLAQLPIEKLPPKKKRLRLAEATQSSGESSFESISVPHSPSQDTHRYSHSTLLEESLKSDIDKVSRRSRAPHTLPISSTHHPHREMQRSASEQAPHIPQQTNPIVETRSKSFDYSCLSPERTPAGWRERRKCLLMKHSAVREPEEEDPPPKPSFCANTMSPNASISSEQSPDTSHSFVPSSLCNVSFSNTACSSFSHKPITASTALTHTDDHTVPDLHCLSGAARAHYYSVSSGLKLKIPLEEDVEQSTSNYHPYHPHLDITPSRELLRPPEMHIVPVRLYSDLPSHANSVYTTLSRTVVATPQDPCCSGLRLESLGSRFDFKDQVPEGSKSSSAGGNKRVLSPTSSVELTPDGQQQKRVKEEEENVDHAQSNTTSLISIQKVDSQLCTDNIIVPVNKEETPYTSLDTNLAISWCYLNYVKPNPSAQDEKQNSVYSTWCISSRNPNPPGLTSKDVLSLVYCKQRHTPFTYTTAAMPPSTVENPAAPDTRDHKEAEVHAIQPIDPTEMQNAELRKSEKTPKEEGEEEAQSTSNSEILRVQICEGGYRSSEEYVYVRGRGRGRYVCEECGIRCKKPSMLRKHIRLHTDARPYICQHCNFAFKTKGRNLTKHMKSKAHGKRCPEGTTPGPVLCEPDTEEGGDAEESVAVPEVAEEHQFSDAEDTDDEEDDIEEADEETSQSSASSVRISVCSEGPGCQSASNPTVLGKTNKSRQLNPNTSAYVETTTASISSSPICSLSPGSYLSPGRQCSPRRDVSPLHCPSPLLSLSPSPCQSSLSPSTRPVSPFSLRHLSPVRAISPLCPVSPSSPQSSSFGVSTTVQQRPCRNRDCFKSTTSTVHLKGKLEKMIRSQRREHQAELLFFKHGKVGEGQRVLSHLPLHSQPQTSCSSLSLMIPIGGIQMVQ</sequence>
<feature type="region of interest" description="Disordered" evidence="12">
    <location>
        <begin position="857"/>
        <end position="892"/>
    </location>
</feature>
<feature type="compositionally biased region" description="Polar residues" evidence="12">
    <location>
        <begin position="805"/>
        <end position="815"/>
    </location>
</feature>
<feature type="non-terminal residue" evidence="14">
    <location>
        <position position="1"/>
    </location>
</feature>
<dbReference type="FunFam" id="3.30.160.60:FF:000594">
    <property type="entry name" value="Transcription factor HIVEP2"/>
    <property type="match status" value="1"/>
</dbReference>
<evidence type="ECO:0000256" key="2">
    <source>
        <dbReference type="ARBA" id="ARBA00006991"/>
    </source>
</evidence>
<keyword evidence="5 11" id="KW-0863">Zinc-finger</keyword>
<feature type="compositionally biased region" description="Polar residues" evidence="12">
    <location>
        <begin position="1"/>
        <end position="16"/>
    </location>
</feature>
<comment type="subcellular location">
    <subcellularLocation>
        <location evidence="1">Nucleus</location>
    </subcellularLocation>
</comment>
<dbReference type="PROSITE" id="PS50157">
    <property type="entry name" value="ZINC_FINGER_C2H2_2"/>
    <property type="match status" value="3"/>
</dbReference>
<dbReference type="Proteomes" id="UP001205998">
    <property type="component" value="Unassembled WGS sequence"/>
</dbReference>
<comment type="caution">
    <text evidence="14">The sequence shown here is derived from an EMBL/GenBank/DDBJ whole genome shotgun (WGS) entry which is preliminary data.</text>
</comment>
<feature type="compositionally biased region" description="Basic and acidic residues" evidence="12">
    <location>
        <begin position="772"/>
        <end position="782"/>
    </location>
</feature>
<keyword evidence="10" id="KW-0539">Nucleus</keyword>
<feature type="compositionally biased region" description="Polar residues" evidence="12">
    <location>
        <begin position="1060"/>
        <end position="1074"/>
    </location>
</feature>
<feature type="compositionally biased region" description="Basic residues" evidence="12">
    <location>
        <begin position="49"/>
        <end position="65"/>
    </location>
</feature>
<name>A0AAD5F9U2_SILAS</name>
<feature type="compositionally biased region" description="Polar residues" evidence="12">
    <location>
        <begin position="27"/>
        <end position="38"/>
    </location>
</feature>
<feature type="compositionally biased region" description="Basic and acidic residues" evidence="12">
    <location>
        <begin position="1204"/>
        <end position="1213"/>
    </location>
</feature>
<dbReference type="GO" id="GO:0042802">
    <property type="term" value="F:identical protein binding"/>
    <property type="evidence" value="ECO:0007669"/>
    <property type="project" value="UniProtKB-ARBA"/>
</dbReference>
<keyword evidence="8" id="KW-0238">DNA-binding</keyword>
<feature type="region of interest" description="Disordered" evidence="12">
    <location>
        <begin position="1326"/>
        <end position="1432"/>
    </location>
</feature>
<evidence type="ECO:0000256" key="6">
    <source>
        <dbReference type="ARBA" id="ARBA00022833"/>
    </source>
</evidence>
<dbReference type="Gene3D" id="3.30.160.60">
    <property type="entry name" value="Classic Zinc Finger"/>
    <property type="match status" value="4"/>
</dbReference>
<keyword evidence="7" id="KW-0805">Transcription regulation</keyword>
<feature type="region of interest" description="Disordered" evidence="12">
    <location>
        <begin position="426"/>
        <end position="481"/>
    </location>
</feature>
<keyword evidence="9" id="KW-0804">Transcription</keyword>
<evidence type="ECO:0000256" key="3">
    <source>
        <dbReference type="ARBA" id="ARBA00022723"/>
    </source>
</evidence>
<evidence type="ECO:0000256" key="1">
    <source>
        <dbReference type="ARBA" id="ARBA00004123"/>
    </source>
</evidence>
<feature type="domain" description="C2H2-type" evidence="13">
    <location>
        <begin position="158"/>
        <end position="185"/>
    </location>
</feature>
<feature type="region of interest" description="Disordered" evidence="12">
    <location>
        <begin position="693"/>
        <end position="815"/>
    </location>
</feature>
<feature type="domain" description="C2H2-type" evidence="13">
    <location>
        <begin position="1279"/>
        <end position="1306"/>
    </location>
</feature>
<gene>
    <name evidence="14" type="ORF">C0J50_9811</name>
</gene>
<evidence type="ECO:0000256" key="9">
    <source>
        <dbReference type="ARBA" id="ARBA00023163"/>
    </source>
</evidence>
<dbReference type="GO" id="GO:0000978">
    <property type="term" value="F:RNA polymerase II cis-regulatory region sequence-specific DNA binding"/>
    <property type="evidence" value="ECO:0007669"/>
    <property type="project" value="TreeGrafter"/>
</dbReference>
<feature type="compositionally biased region" description="Low complexity" evidence="12">
    <location>
        <begin position="742"/>
        <end position="752"/>
    </location>
</feature>
<organism evidence="14 15">
    <name type="scientific">Silurus asotus</name>
    <name type="common">Amur catfish</name>
    <name type="synonym">Parasilurus asotus</name>
    <dbReference type="NCBI Taxonomy" id="30991"/>
    <lineage>
        <taxon>Eukaryota</taxon>
        <taxon>Metazoa</taxon>
        <taxon>Chordata</taxon>
        <taxon>Craniata</taxon>
        <taxon>Vertebrata</taxon>
        <taxon>Euteleostomi</taxon>
        <taxon>Actinopterygii</taxon>
        <taxon>Neopterygii</taxon>
        <taxon>Teleostei</taxon>
        <taxon>Ostariophysi</taxon>
        <taxon>Siluriformes</taxon>
        <taxon>Siluridae</taxon>
        <taxon>Silurus</taxon>
    </lineage>
</organism>
<dbReference type="FunFam" id="3.30.160.60:FF:000508">
    <property type="entry name" value="Myeloid zinc finger 1"/>
    <property type="match status" value="1"/>
</dbReference>
<feature type="compositionally biased region" description="Polar residues" evidence="12">
    <location>
        <begin position="229"/>
        <end position="245"/>
    </location>
</feature>
<evidence type="ECO:0000256" key="10">
    <source>
        <dbReference type="ARBA" id="ARBA00023242"/>
    </source>
</evidence>
<accession>A0AAD5F9U2</accession>
<keyword evidence="4" id="KW-0677">Repeat</keyword>
<feature type="domain" description="C2H2-type" evidence="13">
    <location>
        <begin position="130"/>
        <end position="157"/>
    </location>
</feature>
<feature type="compositionally biased region" description="Acidic residues" evidence="12">
    <location>
        <begin position="1349"/>
        <end position="1359"/>
    </location>
</feature>
<feature type="compositionally biased region" description="Polar residues" evidence="12">
    <location>
        <begin position="212"/>
        <end position="222"/>
    </location>
</feature>
<feature type="compositionally biased region" description="Polar residues" evidence="12">
    <location>
        <begin position="1412"/>
        <end position="1432"/>
    </location>
</feature>
<reference evidence="14" key="1">
    <citation type="submission" date="2018-07" db="EMBL/GenBank/DDBJ databases">
        <title>Comparative genomics of catfishes provides insights into carnivory and benthic adaptation.</title>
        <authorList>
            <person name="Zhang Y."/>
            <person name="Wang D."/>
            <person name="Peng Z."/>
            <person name="Zheng S."/>
            <person name="Shao F."/>
            <person name="Tao W."/>
        </authorList>
    </citation>
    <scope>NUCLEOTIDE SEQUENCE</scope>
    <source>
        <strain evidence="14">Chongqing</strain>
    </source>
</reference>
<keyword evidence="15" id="KW-1185">Reference proteome</keyword>
<dbReference type="PANTHER" id="PTHR45944:SF6">
    <property type="entry name" value="HIVEP ZINC FINGER 3A"/>
    <property type="match status" value="1"/>
</dbReference>
<feature type="compositionally biased region" description="Polar residues" evidence="12">
    <location>
        <begin position="97"/>
        <end position="109"/>
    </location>
</feature>
<feature type="compositionally biased region" description="Acidic residues" evidence="12">
    <location>
        <begin position="1374"/>
        <end position="1392"/>
    </location>
</feature>
<protein>
    <submittedName>
        <fullName evidence="14">Transcription factor HIVEP3 isoform X1</fullName>
    </submittedName>
</protein>
<feature type="compositionally biased region" description="Basic and acidic residues" evidence="12">
    <location>
        <begin position="699"/>
        <end position="709"/>
    </location>
</feature>
<keyword evidence="3" id="KW-0479">Metal-binding</keyword>
<evidence type="ECO:0000256" key="4">
    <source>
        <dbReference type="ARBA" id="ARBA00022737"/>
    </source>
</evidence>
<dbReference type="PANTHER" id="PTHR45944">
    <property type="entry name" value="SCHNURRI, ISOFORM F"/>
    <property type="match status" value="1"/>
</dbReference>
<keyword evidence="6" id="KW-0862">Zinc</keyword>
<feature type="compositionally biased region" description="Polar residues" evidence="12">
    <location>
        <begin position="426"/>
        <end position="436"/>
    </location>
</feature>
<dbReference type="InterPro" id="IPR036236">
    <property type="entry name" value="Znf_C2H2_sf"/>
</dbReference>
<feature type="region of interest" description="Disordered" evidence="12">
    <location>
        <begin position="258"/>
        <end position="307"/>
    </location>
</feature>
<evidence type="ECO:0000256" key="8">
    <source>
        <dbReference type="ARBA" id="ARBA00023125"/>
    </source>
</evidence>
<feature type="region of interest" description="Disordered" evidence="12">
    <location>
        <begin position="193"/>
        <end position="246"/>
    </location>
</feature>
<feature type="region of interest" description="Disordered" evidence="12">
    <location>
        <begin position="1189"/>
        <end position="1250"/>
    </location>
</feature>
<proteinExistence type="inferred from homology"/>
<dbReference type="GO" id="GO:0008270">
    <property type="term" value="F:zinc ion binding"/>
    <property type="evidence" value="ECO:0007669"/>
    <property type="project" value="UniProtKB-KW"/>
</dbReference>
<dbReference type="GO" id="GO:0005634">
    <property type="term" value="C:nucleus"/>
    <property type="evidence" value="ECO:0007669"/>
    <property type="project" value="UniProtKB-SubCell"/>
</dbReference>
<dbReference type="Pfam" id="PF00096">
    <property type="entry name" value="zf-C2H2"/>
    <property type="match status" value="3"/>
</dbReference>
<dbReference type="PROSITE" id="PS00028">
    <property type="entry name" value="ZINC_FINGER_C2H2_1"/>
    <property type="match status" value="3"/>
</dbReference>
<dbReference type="SMART" id="SM00355">
    <property type="entry name" value="ZnF_C2H2"/>
    <property type="match status" value="5"/>
</dbReference>
<dbReference type="InterPro" id="IPR051969">
    <property type="entry name" value="Zinc-finger_DNA-bd_regulators"/>
</dbReference>
<feature type="compositionally biased region" description="Polar residues" evidence="12">
    <location>
        <begin position="267"/>
        <end position="307"/>
    </location>
</feature>
<feature type="compositionally biased region" description="Basic and acidic residues" evidence="12">
    <location>
        <begin position="1228"/>
        <end position="1238"/>
    </location>
</feature>
<feature type="compositionally biased region" description="Basic and acidic residues" evidence="12">
    <location>
        <begin position="67"/>
        <end position="78"/>
    </location>
</feature>
<feature type="region of interest" description="Disordered" evidence="12">
    <location>
        <begin position="1039"/>
        <end position="1090"/>
    </location>
</feature>
<dbReference type="EMBL" id="MU589826">
    <property type="protein sequence ID" value="KAI5607709.1"/>
    <property type="molecule type" value="Genomic_DNA"/>
</dbReference>
<dbReference type="GO" id="GO:0000981">
    <property type="term" value="F:DNA-binding transcription factor activity, RNA polymerase II-specific"/>
    <property type="evidence" value="ECO:0007669"/>
    <property type="project" value="TreeGrafter"/>
</dbReference>
<feature type="region of interest" description="Disordered" evidence="12">
    <location>
        <begin position="1"/>
        <end position="128"/>
    </location>
</feature>
<feature type="compositionally biased region" description="Low complexity" evidence="12">
    <location>
        <begin position="1393"/>
        <end position="1406"/>
    </location>
</feature>
<feature type="compositionally biased region" description="Polar residues" evidence="12">
    <location>
        <begin position="458"/>
        <end position="475"/>
    </location>
</feature>
<feature type="compositionally biased region" description="Polar residues" evidence="12">
    <location>
        <begin position="872"/>
        <end position="892"/>
    </location>
</feature>
<evidence type="ECO:0000256" key="5">
    <source>
        <dbReference type="ARBA" id="ARBA00022771"/>
    </source>
</evidence>
<evidence type="ECO:0000313" key="15">
    <source>
        <dbReference type="Proteomes" id="UP001205998"/>
    </source>
</evidence>
<evidence type="ECO:0000313" key="14">
    <source>
        <dbReference type="EMBL" id="KAI5607709.1"/>
    </source>
</evidence>
<evidence type="ECO:0000256" key="12">
    <source>
        <dbReference type="SAM" id="MobiDB-lite"/>
    </source>
</evidence>